<dbReference type="Pfam" id="PF13185">
    <property type="entry name" value="GAF_2"/>
    <property type="match status" value="1"/>
</dbReference>
<keyword evidence="2 6" id="KW-0418">Kinase</keyword>
<dbReference type="InterPro" id="IPR003018">
    <property type="entry name" value="GAF"/>
</dbReference>
<evidence type="ECO:0000259" key="5">
    <source>
        <dbReference type="SMART" id="SM00387"/>
    </source>
</evidence>
<dbReference type="Pfam" id="PF07730">
    <property type="entry name" value="HisKA_3"/>
    <property type="match status" value="1"/>
</dbReference>
<keyword evidence="3" id="KW-0902">Two-component regulatory system</keyword>
<evidence type="ECO:0000313" key="7">
    <source>
        <dbReference type="Proteomes" id="UP001239215"/>
    </source>
</evidence>
<feature type="domain" description="Histidine kinase/HSP90-like ATPase" evidence="5">
    <location>
        <begin position="447"/>
        <end position="537"/>
    </location>
</feature>
<dbReference type="GO" id="GO:0016020">
    <property type="term" value="C:membrane"/>
    <property type="evidence" value="ECO:0007669"/>
    <property type="project" value="InterPro"/>
</dbReference>
<name>A0AAJ1U4A7_9ACTN</name>
<dbReference type="SMART" id="SM00387">
    <property type="entry name" value="HATPase_c"/>
    <property type="match status" value="1"/>
</dbReference>
<accession>A0AAJ1U4A7</accession>
<dbReference type="GO" id="GO:0046983">
    <property type="term" value="F:protein dimerization activity"/>
    <property type="evidence" value="ECO:0007669"/>
    <property type="project" value="InterPro"/>
</dbReference>
<comment type="caution">
    <text evidence="6">The sequence shown here is derived from an EMBL/GenBank/DDBJ whole genome shotgun (WGS) entry which is preliminary data.</text>
</comment>
<organism evidence="6 7">
    <name type="scientific">Nocardioides zeae</name>
    <dbReference type="NCBI Taxonomy" id="1457234"/>
    <lineage>
        <taxon>Bacteria</taxon>
        <taxon>Bacillati</taxon>
        <taxon>Actinomycetota</taxon>
        <taxon>Actinomycetes</taxon>
        <taxon>Propionibacteriales</taxon>
        <taxon>Nocardioidaceae</taxon>
        <taxon>Nocardioides</taxon>
    </lineage>
</organism>
<dbReference type="AlphaFoldDB" id="A0AAJ1U4A7"/>
<evidence type="ECO:0000256" key="3">
    <source>
        <dbReference type="ARBA" id="ARBA00023012"/>
    </source>
</evidence>
<dbReference type="PANTHER" id="PTHR24421">
    <property type="entry name" value="NITRATE/NITRITE SENSOR PROTEIN NARX-RELATED"/>
    <property type="match status" value="1"/>
</dbReference>
<sequence length="537" mass="58833">MSPRRPIAELVGSDELARVLDLLELVTSEGDLDEALDAIVETACELTGAAYGVLAVLDAEGRMRDFHFHGLEDREVDAMGDLPEGRGVLAEVLASLGPMRREQVSGRLEAEALPPGHPEIDRFIGVPVRHAGRSLGTLFLGDGPGHRPFTPTDEHVLEWLAERAAQVLALAEARARAERREEWLRVFQRSVELLEPPIDRGVALTHVAELVGWMFHARAVVLAHLVDDHIELVAEDPAADLPGKLGDRDAMRERLAPGTPVHTAVKAAFTDRRARVSQTGRSLVVIVPFPLRLTERLVIGVVLRRDAHPPDQAELELLTSFANQATTSIDRLEGLAERQELMVLADRERIARDLHDVVIQRLFATGLQLQGLRRHLPATEQPRFDVVVRDLDQTIRDIRTTIFELSRLRGRSLRAEVRQLVAEYAEPLGFRATVDLQGPLDTTVPDRISDYLLATLREALSNVVRHAAATGVEVGLAVGADGVVLRVADDGRGLAAPGVESGLVNVRRRARDLGGDVRITGTPGEGTTLEWVVPLPD</sequence>
<dbReference type="InterPro" id="IPR003594">
    <property type="entry name" value="HATPase_dom"/>
</dbReference>
<dbReference type="EMBL" id="JAUTAN010000001">
    <property type="protein sequence ID" value="MDQ1102912.1"/>
    <property type="molecule type" value="Genomic_DNA"/>
</dbReference>
<dbReference type="InterPro" id="IPR036890">
    <property type="entry name" value="HATPase_C_sf"/>
</dbReference>
<dbReference type="CDD" id="cd16917">
    <property type="entry name" value="HATPase_UhpB-NarQ-NarX-like"/>
    <property type="match status" value="1"/>
</dbReference>
<evidence type="ECO:0000256" key="1">
    <source>
        <dbReference type="ARBA" id="ARBA00022679"/>
    </source>
</evidence>
<reference evidence="6" key="1">
    <citation type="submission" date="2023-07" db="EMBL/GenBank/DDBJ databases">
        <title>Functional and genomic diversity of the sorghum phyllosphere microbiome.</title>
        <authorList>
            <person name="Shade A."/>
        </authorList>
    </citation>
    <scope>NUCLEOTIDE SEQUENCE</scope>
    <source>
        <strain evidence="6">SORGH_AS_1067</strain>
    </source>
</reference>
<dbReference type="Gene3D" id="3.30.565.10">
    <property type="entry name" value="Histidine kinase-like ATPase, C-terminal domain"/>
    <property type="match status" value="1"/>
</dbReference>
<keyword evidence="1" id="KW-0808">Transferase</keyword>
<protein>
    <submittedName>
        <fullName evidence="6">Signal transduction histidine kinase</fullName>
    </submittedName>
</protein>
<dbReference type="Proteomes" id="UP001239215">
    <property type="component" value="Unassembled WGS sequence"/>
</dbReference>
<proteinExistence type="predicted"/>
<dbReference type="InterPro" id="IPR050482">
    <property type="entry name" value="Sensor_HK_TwoCompSys"/>
</dbReference>
<dbReference type="PANTHER" id="PTHR24421:SF56">
    <property type="entry name" value="OXYGEN SENSOR HISTIDINE KINASE RESPONSE REGULATOR DOST"/>
    <property type="match status" value="1"/>
</dbReference>
<gene>
    <name evidence="6" type="ORF">QE405_000196</name>
</gene>
<dbReference type="RefSeq" id="WP_307198362.1">
    <property type="nucleotide sequence ID" value="NZ_JAUTAN010000001.1"/>
</dbReference>
<dbReference type="Pfam" id="PF02518">
    <property type="entry name" value="HATPase_c"/>
    <property type="match status" value="1"/>
</dbReference>
<dbReference type="Gene3D" id="3.30.450.40">
    <property type="match status" value="2"/>
</dbReference>
<dbReference type="InterPro" id="IPR029016">
    <property type="entry name" value="GAF-like_dom_sf"/>
</dbReference>
<dbReference type="SUPFAM" id="SSF55781">
    <property type="entry name" value="GAF domain-like"/>
    <property type="match status" value="2"/>
</dbReference>
<evidence type="ECO:0000313" key="6">
    <source>
        <dbReference type="EMBL" id="MDQ1102912.1"/>
    </source>
</evidence>
<dbReference type="InterPro" id="IPR011712">
    <property type="entry name" value="Sig_transdc_His_kin_sub3_dim/P"/>
</dbReference>
<dbReference type="SUPFAM" id="SSF55874">
    <property type="entry name" value="ATPase domain of HSP90 chaperone/DNA topoisomerase II/histidine kinase"/>
    <property type="match status" value="1"/>
</dbReference>
<dbReference type="SMART" id="SM00065">
    <property type="entry name" value="GAF"/>
    <property type="match status" value="1"/>
</dbReference>
<dbReference type="GO" id="GO:0000155">
    <property type="term" value="F:phosphorelay sensor kinase activity"/>
    <property type="evidence" value="ECO:0007669"/>
    <property type="project" value="InterPro"/>
</dbReference>
<evidence type="ECO:0000256" key="2">
    <source>
        <dbReference type="ARBA" id="ARBA00022777"/>
    </source>
</evidence>
<evidence type="ECO:0000259" key="4">
    <source>
        <dbReference type="SMART" id="SM00065"/>
    </source>
</evidence>
<feature type="domain" description="GAF" evidence="4">
    <location>
        <begin position="31"/>
        <end position="178"/>
    </location>
</feature>